<evidence type="ECO:0000256" key="1">
    <source>
        <dbReference type="SAM" id="MobiDB-lite"/>
    </source>
</evidence>
<dbReference type="Proteomes" id="UP000258613">
    <property type="component" value="Chromosome"/>
</dbReference>
<protein>
    <submittedName>
        <fullName evidence="3">Uncharacterized protein</fullName>
    </submittedName>
</protein>
<dbReference type="RefSeq" id="WP_186336790.1">
    <property type="nucleotide sequence ID" value="NZ_CP027033.1"/>
</dbReference>
<accession>A0A346PN93</accession>
<keyword evidence="2" id="KW-1133">Transmembrane helix</keyword>
<evidence type="ECO:0000313" key="3">
    <source>
        <dbReference type="EMBL" id="AXR80988.1"/>
    </source>
</evidence>
<keyword evidence="2" id="KW-0472">Membrane</keyword>
<feature type="region of interest" description="Disordered" evidence="1">
    <location>
        <begin position="126"/>
        <end position="185"/>
    </location>
</feature>
<organism evidence="3 4">
    <name type="scientific">Natrarchaeobaculum sulfurireducens</name>
    <dbReference type="NCBI Taxonomy" id="2044521"/>
    <lineage>
        <taxon>Archaea</taxon>
        <taxon>Methanobacteriati</taxon>
        <taxon>Methanobacteriota</taxon>
        <taxon>Stenosarchaea group</taxon>
        <taxon>Halobacteria</taxon>
        <taxon>Halobacteriales</taxon>
        <taxon>Natrialbaceae</taxon>
        <taxon>Natrarchaeobaculum</taxon>
    </lineage>
</organism>
<dbReference type="EMBL" id="CP027033">
    <property type="protein sequence ID" value="AXR80988.1"/>
    <property type="molecule type" value="Genomic_DNA"/>
</dbReference>
<keyword evidence="4" id="KW-1185">Reference proteome</keyword>
<dbReference type="KEGG" id="nag:AArcMg_0970"/>
<feature type="region of interest" description="Disordered" evidence="1">
    <location>
        <begin position="54"/>
        <end position="91"/>
    </location>
</feature>
<evidence type="ECO:0000256" key="2">
    <source>
        <dbReference type="SAM" id="Phobius"/>
    </source>
</evidence>
<reference evidence="4" key="1">
    <citation type="submission" date="2018-02" db="EMBL/GenBank/DDBJ databases">
        <title>Phenotypic and genomic properties of facultatively anaerobic sulfur-reducing natronoarchaea from hypersaline soda lakes.</title>
        <authorList>
            <person name="Sorokin D.Y."/>
            <person name="Kublanov I.V."/>
            <person name="Roman P."/>
            <person name="Sinninghe Damste J.S."/>
            <person name="Golyshin P.N."/>
            <person name="Rojo D."/>
            <person name="Ciordia S."/>
            <person name="Mena M.D.C."/>
            <person name="Ferrer M."/>
            <person name="Messina E."/>
            <person name="Smedile F."/>
            <person name="La Spada G."/>
            <person name="La Cono V."/>
            <person name="Yakimov M.M."/>
        </authorList>
    </citation>
    <scope>NUCLEOTIDE SEQUENCE [LARGE SCALE GENOMIC DNA]</scope>
    <source>
        <strain evidence="4">AArc-Mg</strain>
    </source>
</reference>
<dbReference type="GeneID" id="37641467"/>
<feature type="compositionally biased region" description="Acidic residues" evidence="1">
    <location>
        <begin position="156"/>
        <end position="183"/>
    </location>
</feature>
<dbReference type="AlphaFoldDB" id="A0A346PN93"/>
<gene>
    <name evidence="3" type="ORF">AArcMg_0970</name>
</gene>
<evidence type="ECO:0000313" key="4">
    <source>
        <dbReference type="Proteomes" id="UP000258613"/>
    </source>
</evidence>
<feature type="compositionally biased region" description="Basic and acidic residues" evidence="1">
    <location>
        <begin position="75"/>
        <end position="90"/>
    </location>
</feature>
<sequence length="312" mass="33376">MTVNADSLRHLAAVVDELQETPIDVDGARVLNATDDELRAQVALTIPMDATLEIGEVDPAEDSSDGVDEIEEDEKADREDNPEVLDHTSTEDLQYAYDEADGRISEAAEHFEVSYSAVFKRMKDHGVHTPNSTAERDTATEDDTTESLSEARTVDLEADVADDAPETDAGDDVQDEPETEIEAESITVDAIDDGVTCDGCGEHFDSREALQGHGPKACSGGDGPDVELPDGVTPDDVRAVVAECETLGDVGQEIGVTRGRARTITVALGCYGDVRDVPSRDRASLTPLQTVGLGVIAVLTFWVLLAFYGVIL</sequence>
<proteinExistence type="predicted"/>
<feature type="compositionally biased region" description="Acidic residues" evidence="1">
    <location>
        <begin position="55"/>
        <end position="74"/>
    </location>
</feature>
<keyword evidence="2" id="KW-0812">Transmembrane</keyword>
<dbReference type="OrthoDB" id="205345at2157"/>
<feature type="transmembrane region" description="Helical" evidence="2">
    <location>
        <begin position="291"/>
        <end position="311"/>
    </location>
</feature>
<name>A0A346PN93_9EURY</name>